<organism evidence="1 2">
    <name type="scientific">Heterorhabditis bacteriophora</name>
    <name type="common">Entomopathogenic nematode worm</name>
    <dbReference type="NCBI Taxonomy" id="37862"/>
    <lineage>
        <taxon>Eukaryota</taxon>
        <taxon>Metazoa</taxon>
        <taxon>Ecdysozoa</taxon>
        <taxon>Nematoda</taxon>
        <taxon>Chromadorea</taxon>
        <taxon>Rhabditida</taxon>
        <taxon>Rhabditina</taxon>
        <taxon>Rhabditomorpha</taxon>
        <taxon>Strongyloidea</taxon>
        <taxon>Heterorhabditidae</taxon>
        <taxon>Heterorhabditis</taxon>
    </lineage>
</organism>
<name>A0A1I7XH10_HETBA</name>
<evidence type="ECO:0000313" key="1">
    <source>
        <dbReference type="Proteomes" id="UP000095283"/>
    </source>
</evidence>
<protein>
    <submittedName>
        <fullName evidence="2">FAT domain-containing protein</fullName>
    </submittedName>
</protein>
<dbReference type="WBParaSite" id="Hba_16773">
    <property type="protein sequence ID" value="Hba_16773"/>
    <property type="gene ID" value="Hba_16773"/>
</dbReference>
<reference evidence="2" key="1">
    <citation type="submission" date="2016-11" db="UniProtKB">
        <authorList>
            <consortium name="WormBaseParasite"/>
        </authorList>
    </citation>
    <scope>IDENTIFICATION</scope>
</reference>
<sequence>MNADGLRRLAYEWVMSSLLDAWRQGLDSQLPYWMQKAKVDYRTLYQEACNHYTYILQHSTSRRGNRLAAYQLTSRMLNGANPLHTWTAVCKVKRERIETMSGRGSTDRAEQPDAFHLHVLCKLHDDMQHLCEKVK</sequence>
<keyword evidence="1" id="KW-1185">Reference proteome</keyword>
<proteinExistence type="predicted"/>
<dbReference type="AlphaFoldDB" id="A0A1I7XH10"/>
<evidence type="ECO:0000313" key="2">
    <source>
        <dbReference type="WBParaSite" id="Hba_16773"/>
    </source>
</evidence>
<dbReference type="Proteomes" id="UP000095283">
    <property type="component" value="Unplaced"/>
</dbReference>
<accession>A0A1I7XH10</accession>